<comment type="caution">
    <text evidence="1">The sequence shown here is derived from an EMBL/GenBank/DDBJ whole genome shotgun (WGS) entry which is preliminary data.</text>
</comment>
<sequence>MTGEFRSSSKPDFWRISTLKQDQTLLALPFPRYHPDHCPTSPIVFGKHTRSTECDAIHPPTRTVHFPAQIAPSDEGIFLNPDYLPPCPSSDAPRHRPTAADVELMMSGTTGGKWERQDETSVMHGKALALPVVGVEAPQRFCGKANRSVTGVRVIVLLRQVSENERSEDGLLIEVLEGRCGVGLSANPPTLRNRSSRWYGGRDSAKKVVRTQHRSVVGKDELAVVYEDPVPADAPPLWLLRFRQVGSSRLAGIARGGN</sequence>
<proteinExistence type="predicted"/>
<organism evidence="1 2">
    <name type="scientific">Favolaschia claudopus</name>
    <dbReference type="NCBI Taxonomy" id="2862362"/>
    <lineage>
        <taxon>Eukaryota</taxon>
        <taxon>Fungi</taxon>
        <taxon>Dikarya</taxon>
        <taxon>Basidiomycota</taxon>
        <taxon>Agaricomycotina</taxon>
        <taxon>Agaricomycetes</taxon>
        <taxon>Agaricomycetidae</taxon>
        <taxon>Agaricales</taxon>
        <taxon>Marasmiineae</taxon>
        <taxon>Mycenaceae</taxon>
        <taxon>Favolaschia</taxon>
    </lineage>
</organism>
<dbReference type="EMBL" id="JAWWNJ010000060">
    <property type="protein sequence ID" value="KAK7013239.1"/>
    <property type="molecule type" value="Genomic_DNA"/>
</dbReference>
<dbReference type="AlphaFoldDB" id="A0AAW0AK89"/>
<name>A0AAW0AK89_9AGAR</name>
<dbReference type="Proteomes" id="UP001362999">
    <property type="component" value="Unassembled WGS sequence"/>
</dbReference>
<gene>
    <name evidence="1" type="ORF">R3P38DRAFT_3207251</name>
</gene>
<evidence type="ECO:0000313" key="2">
    <source>
        <dbReference type="Proteomes" id="UP001362999"/>
    </source>
</evidence>
<protein>
    <submittedName>
        <fullName evidence="1">Uncharacterized protein</fullName>
    </submittedName>
</protein>
<evidence type="ECO:0000313" key="1">
    <source>
        <dbReference type="EMBL" id="KAK7013239.1"/>
    </source>
</evidence>
<reference evidence="1 2" key="1">
    <citation type="journal article" date="2024" name="J Genomics">
        <title>Draft genome sequencing and assembly of Favolaschia claudopus CIRM-BRFM 2984 isolated from oak limbs.</title>
        <authorList>
            <person name="Navarro D."/>
            <person name="Drula E."/>
            <person name="Chaduli D."/>
            <person name="Cazenave R."/>
            <person name="Ahrendt S."/>
            <person name="Wang J."/>
            <person name="Lipzen A."/>
            <person name="Daum C."/>
            <person name="Barry K."/>
            <person name="Grigoriev I.V."/>
            <person name="Favel A."/>
            <person name="Rosso M.N."/>
            <person name="Martin F."/>
        </authorList>
    </citation>
    <scope>NUCLEOTIDE SEQUENCE [LARGE SCALE GENOMIC DNA]</scope>
    <source>
        <strain evidence="1 2">CIRM-BRFM 2984</strain>
    </source>
</reference>
<accession>A0AAW0AK89</accession>
<keyword evidence="2" id="KW-1185">Reference proteome</keyword>